<dbReference type="EMBL" id="LR134246">
    <property type="protein sequence ID" value="VED31941.1"/>
    <property type="molecule type" value="Genomic_DNA"/>
</dbReference>
<dbReference type="EMBL" id="LR134238">
    <property type="protein sequence ID" value="VED09496.1"/>
    <property type="molecule type" value="Genomic_DNA"/>
</dbReference>
<sequence>MTNNVLTIHNRLFINQLHFYRMNFTYINYNG</sequence>
<dbReference type="Proteomes" id="UP000277930">
    <property type="component" value="Chromosome 1"/>
</dbReference>
<organism evidence="2 4">
    <name type="scientific">Escherichia coli</name>
    <dbReference type="NCBI Taxonomy" id="562"/>
    <lineage>
        <taxon>Bacteria</taxon>
        <taxon>Pseudomonadati</taxon>
        <taxon>Pseudomonadota</taxon>
        <taxon>Gammaproteobacteria</taxon>
        <taxon>Enterobacterales</taxon>
        <taxon>Enterobacteriaceae</taxon>
        <taxon>Escherichia</taxon>
    </lineage>
</organism>
<dbReference type="Proteomes" id="UP000271797">
    <property type="component" value="Chromosome"/>
</dbReference>
<name>A0A3S4NZ95_ECOLX</name>
<evidence type="ECO:0000313" key="1">
    <source>
        <dbReference type="EMBL" id="VED09496.1"/>
    </source>
</evidence>
<gene>
    <name evidence="1" type="ORF">NCTC9044_01869</name>
    <name evidence="2" type="ORF">NCTC9702_00078</name>
</gene>
<dbReference type="AlphaFoldDB" id="A0A3S4NZ95"/>
<evidence type="ECO:0000313" key="2">
    <source>
        <dbReference type="EMBL" id="VED31941.1"/>
    </source>
</evidence>
<protein>
    <submittedName>
        <fullName evidence="2">Uncharacterized protein</fullName>
    </submittedName>
</protein>
<accession>A0A3S4NZ95</accession>
<reference evidence="3 4" key="1">
    <citation type="submission" date="2018-12" db="EMBL/GenBank/DDBJ databases">
        <authorList>
            <consortium name="Pathogen Informatics"/>
        </authorList>
    </citation>
    <scope>NUCLEOTIDE SEQUENCE [LARGE SCALE GENOMIC DNA]</scope>
    <source>
        <strain evidence="1 3">NCTC9044</strain>
        <strain evidence="2 4">NCTC9702</strain>
    </source>
</reference>
<proteinExistence type="predicted"/>
<evidence type="ECO:0000313" key="3">
    <source>
        <dbReference type="Proteomes" id="UP000271797"/>
    </source>
</evidence>
<evidence type="ECO:0000313" key="4">
    <source>
        <dbReference type="Proteomes" id="UP000277930"/>
    </source>
</evidence>